<keyword evidence="4" id="KW-0472">Membrane</keyword>
<keyword evidence="9" id="KW-1185">Reference proteome</keyword>
<dbReference type="STRING" id="762903.Pedsa_2004"/>
<evidence type="ECO:0000256" key="3">
    <source>
        <dbReference type="ARBA" id="ARBA00022729"/>
    </source>
</evidence>
<dbReference type="InterPro" id="IPR011990">
    <property type="entry name" value="TPR-like_helical_dom_sf"/>
</dbReference>
<feature type="domain" description="SusD-like N-terminal" evidence="7">
    <location>
        <begin position="58"/>
        <end position="210"/>
    </location>
</feature>
<dbReference type="PROSITE" id="PS51257">
    <property type="entry name" value="PROKAR_LIPOPROTEIN"/>
    <property type="match status" value="1"/>
</dbReference>
<dbReference type="Pfam" id="PF14322">
    <property type="entry name" value="SusD-like_3"/>
    <property type="match status" value="1"/>
</dbReference>
<accession>F0S9Z9</accession>
<dbReference type="OrthoDB" id="621570at2"/>
<evidence type="ECO:0000256" key="2">
    <source>
        <dbReference type="ARBA" id="ARBA00006275"/>
    </source>
</evidence>
<proteinExistence type="inferred from homology"/>
<dbReference type="Proteomes" id="UP000000310">
    <property type="component" value="Chromosome"/>
</dbReference>
<evidence type="ECO:0000259" key="6">
    <source>
        <dbReference type="Pfam" id="PF07980"/>
    </source>
</evidence>
<keyword evidence="5" id="KW-0998">Cell outer membrane</keyword>
<organism evidence="8 9">
    <name type="scientific">Pseudopedobacter saltans (strain ATCC 51119 / DSM 12145 / JCM 21818 / CCUG 39354 / LMG 10337 / NBRC 100064 / NCIMB 13643)</name>
    <name type="common">Pedobacter saltans</name>
    <dbReference type="NCBI Taxonomy" id="762903"/>
    <lineage>
        <taxon>Bacteria</taxon>
        <taxon>Pseudomonadati</taxon>
        <taxon>Bacteroidota</taxon>
        <taxon>Sphingobacteriia</taxon>
        <taxon>Sphingobacteriales</taxon>
        <taxon>Sphingobacteriaceae</taxon>
        <taxon>Pseudopedobacter</taxon>
    </lineage>
</organism>
<evidence type="ECO:0000256" key="1">
    <source>
        <dbReference type="ARBA" id="ARBA00004442"/>
    </source>
</evidence>
<protein>
    <submittedName>
        <fullName evidence="8">RagB/SusD domain-containing protein</fullName>
    </submittedName>
</protein>
<evidence type="ECO:0000313" key="8">
    <source>
        <dbReference type="EMBL" id="ADY52557.1"/>
    </source>
</evidence>
<gene>
    <name evidence="8" type="ordered locus">Pedsa_2004</name>
</gene>
<evidence type="ECO:0000256" key="4">
    <source>
        <dbReference type="ARBA" id="ARBA00023136"/>
    </source>
</evidence>
<name>F0S9Z9_PSESL</name>
<reference evidence="8 9" key="1">
    <citation type="journal article" date="2011" name="Stand. Genomic Sci.">
        <title>Complete genome sequence of the gliding, heparinolytic Pedobacter saltans type strain (113).</title>
        <authorList>
            <person name="Liolios K."/>
            <person name="Sikorski J."/>
            <person name="Lu M."/>
            <person name="Nolan M."/>
            <person name="Lapidus A."/>
            <person name="Lucas S."/>
            <person name="Hammon N."/>
            <person name="Deshpande S."/>
            <person name="Cheng J.F."/>
            <person name="Tapia R."/>
            <person name="Han C."/>
            <person name="Goodwin L."/>
            <person name="Pitluck S."/>
            <person name="Huntemann M."/>
            <person name="Ivanova N."/>
            <person name="Pagani I."/>
            <person name="Mavromatis K."/>
            <person name="Ovchinikova G."/>
            <person name="Pati A."/>
            <person name="Chen A."/>
            <person name="Palaniappan K."/>
            <person name="Land M."/>
            <person name="Hauser L."/>
            <person name="Brambilla E.M."/>
            <person name="Kotsyurbenko O."/>
            <person name="Rohde M."/>
            <person name="Tindall B.J."/>
            <person name="Abt B."/>
            <person name="Goker M."/>
            <person name="Detter J.C."/>
            <person name="Woyke T."/>
            <person name="Bristow J."/>
            <person name="Eisen J.A."/>
            <person name="Markowitz V."/>
            <person name="Hugenholtz P."/>
            <person name="Klenk H.P."/>
            <person name="Kyrpides N.C."/>
        </authorList>
    </citation>
    <scope>NUCLEOTIDE SEQUENCE [LARGE SCALE GENOMIC DNA]</scope>
    <source>
        <strain evidence="9">ATCC 51119 / DSM 12145 / JCM 21818 / LMG 10337 / NBRC 100064 / NCIMB 13643</strain>
    </source>
</reference>
<dbReference type="SUPFAM" id="SSF48452">
    <property type="entry name" value="TPR-like"/>
    <property type="match status" value="1"/>
</dbReference>
<feature type="domain" description="RagB/SusD" evidence="6">
    <location>
        <begin position="315"/>
        <end position="443"/>
    </location>
</feature>
<dbReference type="InterPro" id="IPR033985">
    <property type="entry name" value="SusD-like_N"/>
</dbReference>
<dbReference type="KEGG" id="psn:Pedsa_2004"/>
<sequence>MKRYNLFILGFLFIFTACKNVLETEPETSLSDEGVIVDKRSAQAALVGVYDGLQGTASSTIIAHDLAGDNVVNFNSQNNIVANKNSSGSGGAFSGLYVTINRANHVITKVPALSDELISVADKNQILGEAYFLRGLAYFDLVKTFGGVPIVLEPSTSPNTHFGIKRSTKEQTYNQVLFDLNKAESLLPNTVVRNKVSIFSVYALKARLYLYTEQWGLAEEYATKVIANTNFSLVKPFSNFFKTKNTSESIFELNFSPSDKSSFYTNWLSPAQGGRHDYIPERSFVGELLDPNLGGSRKSLLFQTPQGVYDLILYGNQDGSSSIFILRIAEQYLIRAEARVKKTVPDFLGAVEDLNLIKGRADVSLLTFSNSLQKDDILSAIEKERRYELAFEGHRFIDIVRTGRAAAVFGAVNPNLKDPDFWIFPIPFAEIIKDPELEQNHGY</sequence>
<evidence type="ECO:0000313" key="9">
    <source>
        <dbReference type="Proteomes" id="UP000000310"/>
    </source>
</evidence>
<dbReference type="RefSeq" id="WP_013633044.1">
    <property type="nucleotide sequence ID" value="NC_015177.1"/>
</dbReference>
<dbReference type="AlphaFoldDB" id="F0S9Z9"/>
<dbReference type="EMBL" id="CP002545">
    <property type="protein sequence ID" value="ADY52557.1"/>
    <property type="molecule type" value="Genomic_DNA"/>
</dbReference>
<dbReference type="GO" id="GO:0009279">
    <property type="term" value="C:cell outer membrane"/>
    <property type="evidence" value="ECO:0007669"/>
    <property type="project" value="UniProtKB-SubCell"/>
</dbReference>
<dbReference type="CDD" id="cd08977">
    <property type="entry name" value="SusD"/>
    <property type="match status" value="1"/>
</dbReference>
<dbReference type="HOGENOM" id="CLU_015553_1_3_10"/>
<dbReference type="Gene3D" id="1.25.40.390">
    <property type="match status" value="1"/>
</dbReference>
<keyword evidence="3" id="KW-0732">Signal</keyword>
<dbReference type="InterPro" id="IPR012944">
    <property type="entry name" value="SusD_RagB_dom"/>
</dbReference>
<comment type="similarity">
    <text evidence="2">Belongs to the SusD family.</text>
</comment>
<comment type="subcellular location">
    <subcellularLocation>
        <location evidence="1">Cell outer membrane</location>
    </subcellularLocation>
</comment>
<dbReference type="eggNOG" id="COG3193">
    <property type="taxonomic scope" value="Bacteria"/>
</dbReference>
<dbReference type="Pfam" id="PF07980">
    <property type="entry name" value="SusD_RagB"/>
    <property type="match status" value="1"/>
</dbReference>
<reference evidence="9" key="2">
    <citation type="submission" date="2011-02" db="EMBL/GenBank/DDBJ databases">
        <title>The complete genome of Pedobacter saltans DSM 12145.</title>
        <authorList>
            <consortium name="US DOE Joint Genome Institute (JGI-PGF)"/>
            <person name="Lucas S."/>
            <person name="Copeland A."/>
            <person name="Lapidus A."/>
            <person name="Bruce D."/>
            <person name="Goodwin L."/>
            <person name="Pitluck S."/>
            <person name="Kyrpides N."/>
            <person name="Mavromatis K."/>
            <person name="Pagani I."/>
            <person name="Ivanova N."/>
            <person name="Ovchinnikova G."/>
            <person name="Lu M."/>
            <person name="Detter J.C."/>
            <person name="Han C."/>
            <person name="Land M."/>
            <person name="Hauser L."/>
            <person name="Markowitz V."/>
            <person name="Cheng J.-F."/>
            <person name="Hugenholtz P."/>
            <person name="Woyke T."/>
            <person name="Wu D."/>
            <person name="Tindall B."/>
            <person name="Pomrenke H.G."/>
            <person name="Brambilla E."/>
            <person name="Klenk H.-P."/>
            <person name="Eisen J.A."/>
        </authorList>
    </citation>
    <scope>NUCLEOTIDE SEQUENCE [LARGE SCALE GENOMIC DNA]</scope>
    <source>
        <strain evidence="9">ATCC 51119 / DSM 12145 / JCM 21818 / LMG 10337 / NBRC 100064 / NCIMB 13643</strain>
    </source>
</reference>
<evidence type="ECO:0000259" key="7">
    <source>
        <dbReference type="Pfam" id="PF14322"/>
    </source>
</evidence>
<evidence type="ECO:0000256" key="5">
    <source>
        <dbReference type="ARBA" id="ARBA00023237"/>
    </source>
</evidence>